<evidence type="ECO:0000313" key="2">
    <source>
        <dbReference type="EMBL" id="QED49463.1"/>
    </source>
</evidence>
<sequence length="222" mass="26659">MEHSENSNLISMMKDRKSQYEFLCTAFSNPILKEVLNIWKEQLSFKSIISDEHFRLFFSELSSQKVEEIFEKEKENFLRLFFGPEHIPAPPWESVYRTRERLLFGEPTLKMREKLKIFNLNYEEENKEPEDHISLELEFMSHLIDKSLKSINEENEKEFSRALHYQFLLLDDHLVKWAEPFTEDILSFTTSAFYKGLAQFLREFIKQDYQYMSGIKEVLGNE</sequence>
<dbReference type="InterPro" id="IPR020945">
    <property type="entry name" value="DMSO/NO3_reduct_chaperone"/>
</dbReference>
<dbReference type="InterPro" id="IPR036411">
    <property type="entry name" value="TorD-like_sf"/>
</dbReference>
<dbReference type="RefSeq" id="WP_057773855.1">
    <property type="nucleotide sequence ID" value="NZ_CP042593.1"/>
</dbReference>
<dbReference type="Pfam" id="PF02613">
    <property type="entry name" value="Nitrate_red_del"/>
    <property type="match status" value="1"/>
</dbReference>
<proteinExistence type="predicted"/>
<dbReference type="EMBL" id="CP042593">
    <property type="protein sequence ID" value="QED49463.1"/>
    <property type="molecule type" value="Genomic_DNA"/>
</dbReference>
<protein>
    <recommendedName>
        <fullName evidence="4">Molecular chaperone TorD family protein</fullName>
    </recommendedName>
</protein>
<reference evidence="3" key="1">
    <citation type="submission" date="2019-08" db="EMBL/GenBank/DDBJ databases">
        <authorList>
            <person name="Zheng X."/>
        </authorList>
    </citation>
    <scope>NUCLEOTIDE SEQUENCE [LARGE SCALE GENOMIC DNA]</scope>
    <source>
        <strain evidence="3">FJAT-25496</strain>
    </source>
</reference>
<dbReference type="AlphaFoldDB" id="A0A5B8ZB03"/>
<dbReference type="PANTHER" id="PTHR34227:SF13">
    <property type="entry name" value="TAT PROOFREADING CHAPERONE DMSD-RELATED"/>
    <property type="match status" value="1"/>
</dbReference>
<keyword evidence="1" id="KW-0143">Chaperone</keyword>
<dbReference type="InterPro" id="IPR050289">
    <property type="entry name" value="TorD/DmsD_chaperones"/>
</dbReference>
<dbReference type="STRING" id="1742359.GCA_001439625_03644"/>
<evidence type="ECO:0000313" key="3">
    <source>
        <dbReference type="Proteomes" id="UP000321555"/>
    </source>
</evidence>
<dbReference type="PANTHER" id="PTHR34227">
    <property type="entry name" value="CHAPERONE PROTEIN YCDY"/>
    <property type="match status" value="1"/>
</dbReference>
<dbReference type="Gene3D" id="1.10.3480.10">
    <property type="entry name" value="TorD-like"/>
    <property type="match status" value="1"/>
</dbReference>
<dbReference type="SUPFAM" id="SSF89155">
    <property type="entry name" value="TorD-like"/>
    <property type="match status" value="1"/>
</dbReference>
<evidence type="ECO:0008006" key="4">
    <source>
        <dbReference type="Google" id="ProtNLM"/>
    </source>
</evidence>
<evidence type="ECO:0000256" key="1">
    <source>
        <dbReference type="ARBA" id="ARBA00023186"/>
    </source>
</evidence>
<dbReference type="KEGG" id="bda:FSZ17_20555"/>
<dbReference type="Proteomes" id="UP000321555">
    <property type="component" value="Chromosome"/>
</dbReference>
<name>A0A5B8ZB03_CYTDA</name>
<dbReference type="OrthoDB" id="9795302at2"/>
<accession>A0A5B8ZB03</accession>
<organism evidence="2 3">
    <name type="scientific">Cytobacillus dafuensis</name>
    <name type="common">Bacillus dafuensis</name>
    <dbReference type="NCBI Taxonomy" id="1742359"/>
    <lineage>
        <taxon>Bacteria</taxon>
        <taxon>Bacillati</taxon>
        <taxon>Bacillota</taxon>
        <taxon>Bacilli</taxon>
        <taxon>Bacillales</taxon>
        <taxon>Bacillaceae</taxon>
        <taxon>Cytobacillus</taxon>
    </lineage>
</organism>
<gene>
    <name evidence="2" type="ORF">FSZ17_20555</name>
</gene>
<keyword evidence="3" id="KW-1185">Reference proteome</keyword>